<dbReference type="GO" id="GO:0005770">
    <property type="term" value="C:late endosome"/>
    <property type="evidence" value="ECO:0007669"/>
    <property type="project" value="UniProtKB-SubCell"/>
</dbReference>
<evidence type="ECO:0000256" key="8">
    <source>
        <dbReference type="ARBA" id="ARBA00007743"/>
    </source>
</evidence>
<evidence type="ECO:0000256" key="10">
    <source>
        <dbReference type="ARBA" id="ARBA00022753"/>
    </source>
</evidence>
<dbReference type="PANTHER" id="PTHR15664">
    <property type="entry name" value="C20ORF30 PROTEIN"/>
    <property type="match status" value="1"/>
</dbReference>
<evidence type="ECO:0000256" key="3">
    <source>
        <dbReference type="ARBA" id="ARBA00004234"/>
    </source>
</evidence>
<dbReference type="Pfam" id="PF05915">
    <property type="entry name" value="TMEM_230_134"/>
    <property type="match status" value="1"/>
</dbReference>
<keyword evidence="20" id="KW-1185">Reference proteome</keyword>
<organism evidence="19 20">
    <name type="scientific">Apatococcus fuscideae</name>
    <dbReference type="NCBI Taxonomy" id="2026836"/>
    <lineage>
        <taxon>Eukaryota</taxon>
        <taxon>Viridiplantae</taxon>
        <taxon>Chlorophyta</taxon>
        <taxon>core chlorophytes</taxon>
        <taxon>Trebouxiophyceae</taxon>
        <taxon>Chlorellales</taxon>
        <taxon>Chlorellaceae</taxon>
        <taxon>Apatococcus</taxon>
    </lineage>
</organism>
<feature type="transmembrane region" description="Helical" evidence="18">
    <location>
        <begin position="27"/>
        <end position="49"/>
    </location>
</feature>
<keyword evidence="9 18" id="KW-0812">Transmembrane</keyword>
<comment type="subcellular location">
    <subcellularLocation>
        <location evidence="5">Cytoplasmic vesicle</location>
        <location evidence="5">Autophagosome</location>
    </subcellularLocation>
    <subcellularLocation>
        <location evidence="3">Cytoplasmic vesicle</location>
        <location evidence="3">Secretory vesicle</location>
        <location evidence="3">Synaptic vesicle</location>
    </subcellularLocation>
    <subcellularLocation>
        <location evidence="4">Early endosome</location>
    </subcellularLocation>
    <subcellularLocation>
        <location evidence="6">Golgi apparatus</location>
        <location evidence="6">trans-Golgi network</location>
    </subcellularLocation>
    <subcellularLocation>
        <location evidence="7">Late endosome</location>
    </subcellularLocation>
    <subcellularLocation>
        <location evidence="1">Membrane</location>
        <topology evidence="1">Multi-pass membrane protein</topology>
    </subcellularLocation>
    <subcellularLocation>
        <location evidence="2">Recycling endosome</location>
    </subcellularLocation>
</comment>
<evidence type="ECO:0000256" key="11">
    <source>
        <dbReference type="ARBA" id="ARBA00022989"/>
    </source>
</evidence>
<evidence type="ECO:0000256" key="4">
    <source>
        <dbReference type="ARBA" id="ARBA00004412"/>
    </source>
</evidence>
<evidence type="ECO:0000256" key="17">
    <source>
        <dbReference type="ARBA" id="ARBA00024088"/>
    </source>
</evidence>
<keyword evidence="14 18" id="KW-0472">Membrane</keyword>
<dbReference type="GO" id="GO:0005776">
    <property type="term" value="C:autophagosome"/>
    <property type="evidence" value="ECO:0007669"/>
    <property type="project" value="UniProtKB-SubCell"/>
</dbReference>
<feature type="transmembrane region" description="Helical" evidence="18">
    <location>
        <begin position="55"/>
        <end position="75"/>
    </location>
</feature>
<sequence>MEPKTGRASPRYAERIATRYSGRWRSVALAIALLLAGCLMLIIGLSVGYTDPDAHGLVLLSLGTLVWVPGAYYSWLAYMAWRGHEGYSFEEIPEV</sequence>
<evidence type="ECO:0000256" key="1">
    <source>
        <dbReference type="ARBA" id="ARBA00004141"/>
    </source>
</evidence>
<protein>
    <recommendedName>
        <fullName evidence="17">Transmembrane protein 230</fullName>
    </recommendedName>
</protein>
<dbReference type="GO" id="GO:0055037">
    <property type="term" value="C:recycling endosome"/>
    <property type="evidence" value="ECO:0007669"/>
    <property type="project" value="UniProtKB-SubCell"/>
</dbReference>
<comment type="similarity">
    <text evidence="8">Belongs to the TMEM134/TMEM230 family.</text>
</comment>
<evidence type="ECO:0000256" key="12">
    <source>
        <dbReference type="ARBA" id="ARBA00023018"/>
    </source>
</evidence>
<dbReference type="GO" id="GO:0005769">
    <property type="term" value="C:early endosome"/>
    <property type="evidence" value="ECO:0007669"/>
    <property type="project" value="UniProtKB-SubCell"/>
</dbReference>
<evidence type="ECO:0000313" key="20">
    <source>
        <dbReference type="Proteomes" id="UP001485043"/>
    </source>
</evidence>
<keyword evidence="12" id="KW-0770">Synapse</keyword>
<evidence type="ECO:0000256" key="2">
    <source>
        <dbReference type="ARBA" id="ARBA00004172"/>
    </source>
</evidence>
<name>A0AAW1T219_9CHLO</name>
<dbReference type="InterPro" id="IPR044234">
    <property type="entry name" value="TMEM230"/>
</dbReference>
<dbReference type="AlphaFoldDB" id="A0AAW1T219"/>
<keyword evidence="13" id="KW-0333">Golgi apparatus</keyword>
<dbReference type="GO" id="GO:0016020">
    <property type="term" value="C:membrane"/>
    <property type="evidence" value="ECO:0007669"/>
    <property type="project" value="UniProtKB-SubCell"/>
</dbReference>
<evidence type="ECO:0000313" key="19">
    <source>
        <dbReference type="EMBL" id="KAK9863816.1"/>
    </source>
</evidence>
<comment type="caution">
    <text evidence="19">The sequence shown here is derived from an EMBL/GenBank/DDBJ whole genome shotgun (WGS) entry which is preliminary data.</text>
</comment>
<gene>
    <name evidence="19" type="ORF">WJX84_008099</name>
</gene>
<keyword evidence="10" id="KW-0967">Endosome</keyword>
<evidence type="ECO:0000256" key="18">
    <source>
        <dbReference type="SAM" id="Phobius"/>
    </source>
</evidence>
<accession>A0AAW1T219</accession>
<dbReference type="InterPro" id="IPR008590">
    <property type="entry name" value="TMEM_230/134"/>
</dbReference>
<dbReference type="GO" id="GO:0005794">
    <property type="term" value="C:Golgi apparatus"/>
    <property type="evidence" value="ECO:0007669"/>
    <property type="project" value="UniProtKB-SubCell"/>
</dbReference>
<dbReference type="Proteomes" id="UP001485043">
    <property type="component" value="Unassembled WGS sequence"/>
</dbReference>
<reference evidence="19 20" key="1">
    <citation type="journal article" date="2024" name="Nat. Commun.">
        <title>Phylogenomics reveals the evolutionary origins of lichenization in chlorophyte algae.</title>
        <authorList>
            <person name="Puginier C."/>
            <person name="Libourel C."/>
            <person name="Otte J."/>
            <person name="Skaloud P."/>
            <person name="Haon M."/>
            <person name="Grisel S."/>
            <person name="Petersen M."/>
            <person name="Berrin J.G."/>
            <person name="Delaux P.M."/>
            <person name="Dal Grande F."/>
            <person name="Keller J."/>
        </authorList>
    </citation>
    <scope>NUCLEOTIDE SEQUENCE [LARGE SCALE GENOMIC DNA]</scope>
    <source>
        <strain evidence="19 20">SAG 2523</strain>
    </source>
</reference>
<evidence type="ECO:0000256" key="16">
    <source>
        <dbReference type="ARBA" id="ARBA00024003"/>
    </source>
</evidence>
<keyword evidence="15" id="KW-0968">Cytoplasmic vesicle</keyword>
<proteinExistence type="inferred from homology"/>
<dbReference type="PANTHER" id="PTHR15664:SF6">
    <property type="entry name" value="TRANSMEMBRANE PROTEIN 230"/>
    <property type="match status" value="1"/>
</dbReference>
<dbReference type="EMBL" id="JALJOV010000426">
    <property type="protein sequence ID" value="KAK9863816.1"/>
    <property type="molecule type" value="Genomic_DNA"/>
</dbReference>
<evidence type="ECO:0000256" key="9">
    <source>
        <dbReference type="ARBA" id="ARBA00022692"/>
    </source>
</evidence>
<evidence type="ECO:0000256" key="5">
    <source>
        <dbReference type="ARBA" id="ARBA00004419"/>
    </source>
</evidence>
<evidence type="ECO:0000256" key="6">
    <source>
        <dbReference type="ARBA" id="ARBA00004601"/>
    </source>
</evidence>
<evidence type="ECO:0000256" key="15">
    <source>
        <dbReference type="ARBA" id="ARBA00023329"/>
    </source>
</evidence>
<evidence type="ECO:0000256" key="13">
    <source>
        <dbReference type="ARBA" id="ARBA00023034"/>
    </source>
</evidence>
<keyword evidence="11 18" id="KW-1133">Transmembrane helix</keyword>
<evidence type="ECO:0000256" key="7">
    <source>
        <dbReference type="ARBA" id="ARBA00004603"/>
    </source>
</evidence>
<comment type="function">
    <text evidence="16">Involved in trafficking and recycling of synaptic vesicles.</text>
</comment>
<evidence type="ECO:0000256" key="14">
    <source>
        <dbReference type="ARBA" id="ARBA00023136"/>
    </source>
</evidence>